<dbReference type="SUPFAM" id="SSF51713">
    <property type="entry name" value="tRNA-guanine transglycosylase"/>
    <property type="match status" value="1"/>
</dbReference>
<evidence type="ECO:0000313" key="1">
    <source>
        <dbReference type="EMBL" id="NFV80979.1"/>
    </source>
</evidence>
<dbReference type="Gene3D" id="3.20.20.105">
    <property type="entry name" value="Queuine tRNA-ribosyltransferase-like"/>
    <property type="match status" value="1"/>
</dbReference>
<dbReference type="AlphaFoldDB" id="A0A7C9QV89"/>
<dbReference type="Proteomes" id="UP000480684">
    <property type="component" value="Unassembled WGS sequence"/>
</dbReference>
<gene>
    <name evidence="1" type="ORF">G4223_12750</name>
</gene>
<dbReference type="GO" id="GO:0006400">
    <property type="term" value="P:tRNA modification"/>
    <property type="evidence" value="ECO:0007669"/>
    <property type="project" value="InterPro"/>
</dbReference>
<reference evidence="1 2" key="1">
    <citation type="submission" date="2020-02" db="EMBL/GenBank/DDBJ databases">
        <authorList>
            <person name="Dziuba M."/>
            <person name="Kuznetsov B."/>
            <person name="Mardanov A."/>
            <person name="Ravin N."/>
            <person name="Grouzdev D."/>
        </authorList>
    </citation>
    <scope>NUCLEOTIDE SEQUENCE [LARGE SCALE GENOMIC DNA]</scope>
    <source>
        <strain evidence="1 2">SpK</strain>
    </source>
</reference>
<dbReference type="EMBL" id="JAAIYP010000038">
    <property type="protein sequence ID" value="NFV80979.1"/>
    <property type="molecule type" value="Genomic_DNA"/>
</dbReference>
<protein>
    <submittedName>
        <fullName evidence="1">Uncharacterized protein</fullName>
    </submittedName>
</protein>
<accession>A0A7C9QV89</accession>
<dbReference type="InterPro" id="IPR036511">
    <property type="entry name" value="TGT-like_sf"/>
</dbReference>
<evidence type="ECO:0000313" key="2">
    <source>
        <dbReference type="Proteomes" id="UP000480684"/>
    </source>
</evidence>
<sequence length="536" mass="60536">MGIEIDPSLDYRHWRKDFASVFPAIHSSFYAYSKRDDVFQAIKEHGFRSFDQFNYLSDEGLFRYDAALYSAGGASTLDVERSMVNDAPLYRRRKDTTVISDSGGFQVYQGIWTPDEYHGKRAEILAWQEAISDIAIAMDVPTGSVHSDKADCIDSFEECLTWTKLNCDWLIQNRDPRKARMLNVMQGLSVDGPDGALAWYEAIKGYCDRSKWGEQAFDGWAFGGMAVRNRSAILRSVARMLRDGVLGPDSNQRWIHMLGITGPEDVAFFTLLQRALRKVLKDDGFTVSCDASNPNSEMGKRRQYYAEGAQGIKLRKALEMEFFDYHGGDTPDLAQFVRDWVGMHPDALTFDIGWFRDHMELLDWDFDLSRCAEDDEIEIGAEFVQDSPDFLLAAYDRLVEVPAFKAFAVERLNAHPGFVEFILDRVVDSAKALGTSALAEHLTTENYWKLVEMKSPRSGAAAATDDDSDVEDGTRPDRLTPMGYIVHTCISQEIYLRYTYEGAAAEIEKWPELADELADALVSETPDTKLSTLLVP</sequence>
<proteinExistence type="predicted"/>
<name>A0A7C9QV89_9PROT</name>
<comment type="caution">
    <text evidence="1">The sequence shown here is derived from an EMBL/GenBank/DDBJ whole genome shotgun (WGS) entry which is preliminary data.</text>
</comment>
<organism evidence="1 2">
    <name type="scientific">Magnetospirillum aberrantis SpK</name>
    <dbReference type="NCBI Taxonomy" id="908842"/>
    <lineage>
        <taxon>Bacteria</taxon>
        <taxon>Pseudomonadati</taxon>
        <taxon>Pseudomonadota</taxon>
        <taxon>Alphaproteobacteria</taxon>
        <taxon>Rhodospirillales</taxon>
        <taxon>Rhodospirillaceae</taxon>
        <taxon>Magnetospirillum</taxon>
    </lineage>
</organism>
<keyword evidence="2" id="KW-1185">Reference proteome</keyword>
<dbReference type="RefSeq" id="WP_163680162.1">
    <property type="nucleotide sequence ID" value="NZ_JAAIYP010000038.1"/>
</dbReference>